<dbReference type="RefSeq" id="WP_066622317.1">
    <property type="nucleotide sequence ID" value="NZ_FQXL01000021.1"/>
</dbReference>
<comment type="caution">
    <text evidence="2">The sequence shown here is derived from an EMBL/GenBank/DDBJ whole genome shotgun (WGS) entry which is preliminary data.</text>
</comment>
<proteinExistence type="predicted"/>
<gene>
    <name evidence="2" type="ORF">CLMAG_24940</name>
</gene>
<dbReference type="STRING" id="1121326.CLMAG_24940"/>
<name>A0A162TIA6_9CLOT</name>
<accession>A0A162TIA6</accession>
<sequence length="119" mass="14035">MIYNEKNEYKYYHGHDHNHDGCEHSHEHSGHNHVHRGHSHAHEVSADCDCKSDLSKDEETLRILLDHWVEHNESHEDGFKEWVKKAISMGKLETAEFIQKAVEFMQEADKMLMEAKENM</sequence>
<reference evidence="2 3" key="1">
    <citation type="submission" date="2016-04" db="EMBL/GenBank/DDBJ databases">
        <title>Genome sequence of Clostridium magnum DSM 2767.</title>
        <authorList>
            <person name="Poehlein A."/>
            <person name="Uhlig R."/>
            <person name="Fischer R."/>
            <person name="Bahl H."/>
            <person name="Daniel R."/>
        </authorList>
    </citation>
    <scope>NUCLEOTIDE SEQUENCE [LARGE SCALE GENOMIC DNA]</scope>
    <source>
        <strain evidence="2 3">DSM 2767</strain>
    </source>
</reference>
<dbReference type="InterPro" id="IPR058493">
    <property type="entry name" value="DUF8180"/>
</dbReference>
<dbReference type="Pfam" id="PF26551">
    <property type="entry name" value="DUF8180"/>
    <property type="match status" value="1"/>
</dbReference>
<feature type="domain" description="DUF8180" evidence="1">
    <location>
        <begin position="61"/>
        <end position="119"/>
    </location>
</feature>
<dbReference type="EMBL" id="LWAE01000002">
    <property type="protein sequence ID" value="KZL92680.1"/>
    <property type="molecule type" value="Genomic_DNA"/>
</dbReference>
<dbReference type="AlphaFoldDB" id="A0A162TIA6"/>
<keyword evidence="3" id="KW-1185">Reference proteome</keyword>
<evidence type="ECO:0000259" key="1">
    <source>
        <dbReference type="Pfam" id="PF26551"/>
    </source>
</evidence>
<organism evidence="2 3">
    <name type="scientific">Clostridium magnum DSM 2767</name>
    <dbReference type="NCBI Taxonomy" id="1121326"/>
    <lineage>
        <taxon>Bacteria</taxon>
        <taxon>Bacillati</taxon>
        <taxon>Bacillota</taxon>
        <taxon>Clostridia</taxon>
        <taxon>Eubacteriales</taxon>
        <taxon>Clostridiaceae</taxon>
        <taxon>Clostridium</taxon>
    </lineage>
</organism>
<dbReference type="Proteomes" id="UP000076603">
    <property type="component" value="Unassembled WGS sequence"/>
</dbReference>
<evidence type="ECO:0000313" key="3">
    <source>
        <dbReference type="Proteomes" id="UP000076603"/>
    </source>
</evidence>
<dbReference type="PATRIC" id="fig|1121326.3.peg.2495"/>
<evidence type="ECO:0000313" key="2">
    <source>
        <dbReference type="EMBL" id="KZL92680.1"/>
    </source>
</evidence>
<dbReference type="OrthoDB" id="1779770at2"/>
<protein>
    <recommendedName>
        <fullName evidence="1">DUF8180 domain-containing protein</fullName>
    </recommendedName>
</protein>